<evidence type="ECO:0000313" key="3">
    <source>
        <dbReference type="EMBL" id="PUZ76768.1"/>
    </source>
</evidence>
<dbReference type="AlphaFoldDB" id="A0A2T7F9L9"/>
<feature type="transmembrane region" description="Helical" evidence="1">
    <location>
        <begin position="58"/>
        <end position="81"/>
    </location>
</feature>
<evidence type="ECO:0000259" key="2">
    <source>
        <dbReference type="Pfam" id="PF24649"/>
    </source>
</evidence>
<dbReference type="Gramene" id="PUZ76767">
    <property type="protein sequence ID" value="PUZ76767"/>
    <property type="gene ID" value="GQ55_1G316400"/>
</dbReference>
<organism evidence="3 4">
    <name type="scientific">Panicum hallii var. hallii</name>
    <dbReference type="NCBI Taxonomy" id="1504633"/>
    <lineage>
        <taxon>Eukaryota</taxon>
        <taxon>Viridiplantae</taxon>
        <taxon>Streptophyta</taxon>
        <taxon>Embryophyta</taxon>
        <taxon>Tracheophyta</taxon>
        <taxon>Spermatophyta</taxon>
        <taxon>Magnoliopsida</taxon>
        <taxon>Liliopsida</taxon>
        <taxon>Poales</taxon>
        <taxon>Poaceae</taxon>
        <taxon>PACMAD clade</taxon>
        <taxon>Panicoideae</taxon>
        <taxon>Panicodae</taxon>
        <taxon>Paniceae</taxon>
        <taxon>Panicinae</taxon>
        <taxon>Panicum</taxon>
        <taxon>Panicum sect. Panicum</taxon>
    </lineage>
</organism>
<reference evidence="3 4" key="1">
    <citation type="submission" date="2018-04" db="EMBL/GenBank/DDBJ databases">
        <title>WGS assembly of Panicum hallii var. hallii HAL2.</title>
        <authorList>
            <person name="Lovell J."/>
            <person name="Jenkins J."/>
            <person name="Lowry D."/>
            <person name="Mamidi S."/>
            <person name="Sreedasyam A."/>
            <person name="Weng X."/>
            <person name="Barry K."/>
            <person name="Bonette J."/>
            <person name="Campitelli B."/>
            <person name="Daum C."/>
            <person name="Gordon S."/>
            <person name="Gould B."/>
            <person name="Lipzen A."/>
            <person name="MacQueen A."/>
            <person name="Palacio-Mejia J."/>
            <person name="Plott C."/>
            <person name="Shakirov E."/>
            <person name="Shu S."/>
            <person name="Yoshinaga Y."/>
            <person name="Zane M."/>
            <person name="Rokhsar D."/>
            <person name="Grimwood J."/>
            <person name="Schmutz J."/>
            <person name="Juenger T."/>
        </authorList>
    </citation>
    <scope>NUCLEOTIDE SEQUENCE [LARGE SCALE GENOMIC DNA]</scope>
    <source>
        <strain evidence="4">cv. HAL2</strain>
        <strain evidence="3">HAL2</strain>
    </source>
</reference>
<feature type="domain" description="DUF7642" evidence="2">
    <location>
        <begin position="90"/>
        <end position="188"/>
    </location>
</feature>
<keyword evidence="1" id="KW-0812">Transmembrane</keyword>
<evidence type="ECO:0000256" key="1">
    <source>
        <dbReference type="SAM" id="Phobius"/>
    </source>
</evidence>
<evidence type="ECO:0000313" key="4">
    <source>
        <dbReference type="Proteomes" id="UP000244336"/>
    </source>
</evidence>
<name>A0A2T7F9L9_9POAL</name>
<dbReference type="OrthoDB" id="785244at2759"/>
<dbReference type="Proteomes" id="UP000244336">
    <property type="component" value="Chromosome 1"/>
</dbReference>
<keyword evidence="1" id="KW-1133">Transmembrane helix</keyword>
<dbReference type="Pfam" id="PF24649">
    <property type="entry name" value="DUF7642"/>
    <property type="match status" value="1"/>
</dbReference>
<accession>A0A2T7F9L9</accession>
<dbReference type="PANTHER" id="PTHR35410:SF2">
    <property type="entry name" value="OS02G0640200 PROTEIN"/>
    <property type="match status" value="1"/>
</dbReference>
<keyword evidence="4" id="KW-1185">Reference proteome</keyword>
<gene>
    <name evidence="3" type="ORF">GQ55_1G316400</name>
</gene>
<dbReference type="EMBL" id="CM009749">
    <property type="protein sequence ID" value="PUZ76767.1"/>
    <property type="molecule type" value="Genomic_DNA"/>
</dbReference>
<dbReference type="Gramene" id="PUZ76768">
    <property type="protein sequence ID" value="PUZ76768"/>
    <property type="gene ID" value="GQ55_1G316400"/>
</dbReference>
<dbReference type="InterPro" id="IPR056059">
    <property type="entry name" value="DUF7642"/>
</dbReference>
<dbReference type="STRING" id="1504633.A0A2T7F9L9"/>
<proteinExistence type="predicted"/>
<keyword evidence="1" id="KW-0472">Membrane</keyword>
<sequence length="269" mass="30420">MLSGHAVTLRESSPSGARLIEDVPSEAGDEEEAESTARVLYRASFQELMPGYLQYDTIIWALISLLLVLAWGIGLLLLLYLPYKRYVLKRDILSRQLYVTENNIVYKATRPSYLPFVGIIEKETKVPLHLIVDVIIEQGCLQSAYSLYTFRIESIAHGKPAPVDELQFHGVHNPDLLRKVIIREASRRNQEVQIQRTRLYFGEGPSYIPPTSGFHSPGSKYVQVKASSSRDVLYSKGKIPDSILLHKLEEVSRSVKNLESLLIGSHTRE</sequence>
<protein>
    <recommendedName>
        <fullName evidence="2">DUF7642 domain-containing protein</fullName>
    </recommendedName>
</protein>
<dbReference type="PANTHER" id="PTHR35410">
    <property type="entry name" value="EXPRESSED PROTEIN"/>
    <property type="match status" value="1"/>
</dbReference>
<dbReference type="EMBL" id="CM009749">
    <property type="protein sequence ID" value="PUZ76768.1"/>
    <property type="molecule type" value="Genomic_DNA"/>
</dbReference>